<protein>
    <submittedName>
        <fullName evidence="1">Uncharacterized protein</fullName>
    </submittedName>
</protein>
<evidence type="ECO:0000313" key="2">
    <source>
        <dbReference type="Proteomes" id="UP000235145"/>
    </source>
</evidence>
<organism evidence="1 2">
    <name type="scientific">Lactuca sativa</name>
    <name type="common">Garden lettuce</name>
    <dbReference type="NCBI Taxonomy" id="4236"/>
    <lineage>
        <taxon>Eukaryota</taxon>
        <taxon>Viridiplantae</taxon>
        <taxon>Streptophyta</taxon>
        <taxon>Embryophyta</taxon>
        <taxon>Tracheophyta</taxon>
        <taxon>Spermatophyta</taxon>
        <taxon>Magnoliopsida</taxon>
        <taxon>eudicotyledons</taxon>
        <taxon>Gunneridae</taxon>
        <taxon>Pentapetalae</taxon>
        <taxon>asterids</taxon>
        <taxon>campanulids</taxon>
        <taxon>Asterales</taxon>
        <taxon>Asteraceae</taxon>
        <taxon>Cichorioideae</taxon>
        <taxon>Cichorieae</taxon>
        <taxon>Lactucinae</taxon>
        <taxon>Lactuca</taxon>
    </lineage>
</organism>
<name>A0A9R1XHI1_LACSA</name>
<proteinExistence type="predicted"/>
<dbReference type="Proteomes" id="UP000235145">
    <property type="component" value="Unassembled WGS sequence"/>
</dbReference>
<accession>A0A9R1XHI1</accession>
<keyword evidence="2" id="KW-1185">Reference proteome</keyword>
<dbReference type="EMBL" id="NBSK02000004">
    <property type="protein sequence ID" value="KAJ0212889.1"/>
    <property type="molecule type" value="Genomic_DNA"/>
</dbReference>
<reference evidence="1 2" key="1">
    <citation type="journal article" date="2017" name="Nat. Commun.">
        <title>Genome assembly with in vitro proximity ligation data and whole-genome triplication in lettuce.</title>
        <authorList>
            <person name="Reyes-Chin-Wo S."/>
            <person name="Wang Z."/>
            <person name="Yang X."/>
            <person name="Kozik A."/>
            <person name="Arikit S."/>
            <person name="Song C."/>
            <person name="Xia L."/>
            <person name="Froenicke L."/>
            <person name="Lavelle D.O."/>
            <person name="Truco M.J."/>
            <person name="Xia R."/>
            <person name="Zhu S."/>
            <person name="Xu C."/>
            <person name="Xu H."/>
            <person name="Xu X."/>
            <person name="Cox K."/>
            <person name="Korf I."/>
            <person name="Meyers B.C."/>
            <person name="Michelmore R.W."/>
        </authorList>
    </citation>
    <scope>NUCLEOTIDE SEQUENCE [LARGE SCALE GENOMIC DNA]</scope>
    <source>
        <strain evidence="2">cv. Salinas</strain>
        <tissue evidence="1">Seedlings</tissue>
    </source>
</reference>
<gene>
    <name evidence="1" type="ORF">LSAT_V11C400175840</name>
</gene>
<sequence length="111" mass="12955">MEIARSKSCIDLSENEDEEEDTIQVKRKFVSASDEQGPFDNVYKSEHGKGKQTTLDKNNLIKEKLKKVAWKKIVVCAYRWGYLSMSYLMSVFKIRLMPLENMEELINLSPF</sequence>
<dbReference type="AlphaFoldDB" id="A0A9R1XHI1"/>
<comment type="caution">
    <text evidence="1">The sequence shown here is derived from an EMBL/GenBank/DDBJ whole genome shotgun (WGS) entry which is preliminary data.</text>
</comment>
<evidence type="ECO:0000313" key="1">
    <source>
        <dbReference type="EMBL" id="KAJ0212889.1"/>
    </source>
</evidence>